<accession>A0AAV5GQ22</accession>
<reference evidence="2 3" key="1">
    <citation type="submission" date="2021-12" db="EMBL/GenBank/DDBJ databases">
        <title>High titer production of polyol ester of fatty acids by Rhodotorula paludigena BS15 towards product separation-free biomass refinery.</title>
        <authorList>
            <person name="Mano J."/>
            <person name="Ono H."/>
            <person name="Tanaka T."/>
            <person name="Naito K."/>
            <person name="Sushida H."/>
            <person name="Ike M."/>
            <person name="Tokuyasu K."/>
            <person name="Kitaoka M."/>
        </authorList>
    </citation>
    <scope>NUCLEOTIDE SEQUENCE [LARGE SCALE GENOMIC DNA]</scope>
    <source>
        <strain evidence="2 3">BS15</strain>
    </source>
</reference>
<protein>
    <submittedName>
        <fullName evidence="2">Uncharacterized protein</fullName>
    </submittedName>
</protein>
<keyword evidence="3" id="KW-1185">Reference proteome</keyword>
<feature type="compositionally biased region" description="Acidic residues" evidence="1">
    <location>
        <begin position="1000"/>
        <end position="1012"/>
    </location>
</feature>
<comment type="caution">
    <text evidence="2">The sequence shown here is derived from an EMBL/GenBank/DDBJ whole genome shotgun (WGS) entry which is preliminary data.</text>
</comment>
<dbReference type="PANTHER" id="PTHR31912">
    <property type="entry name" value="IP13529P"/>
    <property type="match status" value="1"/>
</dbReference>
<evidence type="ECO:0000313" key="2">
    <source>
        <dbReference type="EMBL" id="GJN91631.1"/>
    </source>
</evidence>
<dbReference type="Proteomes" id="UP001342314">
    <property type="component" value="Unassembled WGS sequence"/>
</dbReference>
<name>A0AAV5GQ22_9BASI</name>
<organism evidence="2 3">
    <name type="scientific">Rhodotorula paludigena</name>
    <dbReference type="NCBI Taxonomy" id="86838"/>
    <lineage>
        <taxon>Eukaryota</taxon>
        <taxon>Fungi</taxon>
        <taxon>Dikarya</taxon>
        <taxon>Basidiomycota</taxon>
        <taxon>Pucciniomycotina</taxon>
        <taxon>Microbotryomycetes</taxon>
        <taxon>Sporidiobolales</taxon>
        <taxon>Sporidiobolaceae</taxon>
        <taxon>Rhodotorula</taxon>
    </lineage>
</organism>
<feature type="region of interest" description="Disordered" evidence="1">
    <location>
        <begin position="991"/>
        <end position="1012"/>
    </location>
</feature>
<dbReference type="EMBL" id="BQKY01000009">
    <property type="protein sequence ID" value="GJN91631.1"/>
    <property type="molecule type" value="Genomic_DNA"/>
</dbReference>
<gene>
    <name evidence="2" type="ORF">Rhopal_004654-T1</name>
</gene>
<evidence type="ECO:0000256" key="1">
    <source>
        <dbReference type="SAM" id="MobiDB-lite"/>
    </source>
</evidence>
<dbReference type="PANTHER" id="PTHR31912:SF34">
    <property type="entry name" value="NOTOCHORD-RELATED PROTEIN"/>
    <property type="match status" value="1"/>
</dbReference>
<proteinExistence type="predicted"/>
<evidence type="ECO:0000313" key="3">
    <source>
        <dbReference type="Proteomes" id="UP001342314"/>
    </source>
</evidence>
<dbReference type="AlphaFoldDB" id="A0AAV5GQ22"/>
<sequence>MTQIGDFGDMFGATGGEAAHEQDEVLDIARQAFHLAAPPGDYSPFRSKTMALLLLLSQLPRTPLSRQQVGLMIDFGMYTGGRDIPTLSQYESALEHITSISHEPKLSQHTGSFGHIFSYKNLSKAIELDLLNPKVSPHLSFYPRRRGASDDVQDHNFMNLKLDPASLTPMVRIRRDGKDNDFFIGEPVLDNRGRYLVPVRWFESNGELFGDVTILKQTDTTLQESEESDEIAVVKLRSFNRDVFRLYSLENEMLPTTSPLRQLAAGKRFVSIPLMIHMDDLGGGRSRKFDPHYAVSIVNAALPRKLRSQSGNIRLFTMASKVSPLEICEALVKSLHTVFNDPLSTILAHSREPILVRMFPLVMPADNVMANELASTRSMAAKMSCRICKVVKTSIADFLQIHEYRSPSQTKEVLKLRLDCAEKNQRGAYDKLAAKHGVRDASSDDAANILFETYVKLRADGKKGAALKSEMSDLRARLEDGVMFNPLLGDPTLPAGFNVNWQTVSDRLHGFALGPGRYLILCLQANLSDDNKDRLRVLLEAAPTNGMEAGEELPAKYLLDHLGSLVGREISLLFQSLVPALAHLVALDQLSKKPNKKLPGILKAFRAGGELMRLLQVPCLPKDDLDQYLDQLEDARLGYIAACAPLMPKSLLSRTKWHLSAHWQEHIRDFGLLSNYATDSFETQNAVYRAASVHSPRTAPSRDICTRIAREEFLRHIVDGGLYRNPKTGELEEPGDGLKNLLSMLPKLRLAMGIGARSESTSSHCFEQPLPQQPHKASYPPADFPLLDRDYGEIVGTMFKVLAAPQDKIRSGDFAIFEFKEEKNWPDGYGFEDYTMDRLEIVRIKSFFKPTTSEGAKLPDPLRLAHAVVEQVRHLGTGEDDVEPSTGMVRLEVTGKVGILPLQGFLCTVNVVHDCVFGECSIDGGGRAMYQERTLLSTTEPALIHTDSPAWLLNNHLHRSGWLAAPLYPVPAPGPTIEQIVLAAEGSDATNEDAMFATAGEDDDEDQGGGGA</sequence>